<dbReference type="InterPro" id="IPR012429">
    <property type="entry name" value="HGSNAT_cat"/>
</dbReference>
<dbReference type="eggNOG" id="COG4299">
    <property type="taxonomic scope" value="Bacteria"/>
</dbReference>
<accession>K6YQM4</accession>
<dbReference type="EMBL" id="BAEO01000027">
    <property type="protein sequence ID" value="GAC18923.1"/>
    <property type="molecule type" value="Genomic_DNA"/>
</dbReference>
<feature type="transmembrane region" description="Helical" evidence="1">
    <location>
        <begin position="294"/>
        <end position="313"/>
    </location>
</feature>
<dbReference type="Pfam" id="PF07786">
    <property type="entry name" value="HGSNAT_cat"/>
    <property type="match status" value="1"/>
</dbReference>
<feature type="transmembrane region" description="Helical" evidence="1">
    <location>
        <begin position="100"/>
        <end position="121"/>
    </location>
</feature>
<reference evidence="3 4" key="1">
    <citation type="journal article" date="2017" name="Antonie Van Leeuwenhoek">
        <title>Rhizobium rhizosphaerae sp. nov., a novel species isolated from rice rhizosphere.</title>
        <authorList>
            <person name="Zhao J.J."/>
            <person name="Zhang J."/>
            <person name="Zhang R.J."/>
            <person name="Zhang C.W."/>
            <person name="Yin H.Q."/>
            <person name="Zhang X.X."/>
        </authorList>
    </citation>
    <scope>NUCLEOTIDE SEQUENCE [LARGE SCALE GENOMIC DNA]</scope>
    <source>
        <strain evidence="3 4">BSs20135</strain>
    </source>
</reference>
<protein>
    <submittedName>
        <fullName evidence="3">Heparan-alpha-glucosaminide N-acetyltransferase</fullName>
        <ecNumber evidence="3">2.3.1.78</ecNumber>
    </submittedName>
</protein>
<evidence type="ECO:0000313" key="3">
    <source>
        <dbReference type="EMBL" id="GAC18923.1"/>
    </source>
</evidence>
<dbReference type="STRING" id="493475.GARC_1956"/>
<feature type="transmembrane region" description="Helical" evidence="1">
    <location>
        <begin position="164"/>
        <end position="185"/>
    </location>
</feature>
<proteinExistence type="predicted"/>
<sequence length="330" mass="36973">MMLATAIRSHCQAILGQQPGNRLLALDVFRGITITAMILVNNPGSWQHIYGPMRHAQWHGWTLTDLIFPFFIFIVGVSIQLSGQRMLASGTSRSSIIKQALLRTFKLVLLGWFLALFYYDFGAEHYNWVEQRLLNIRFMGVLQRIAVVYFICVLMWLFLSKRGLLVSFVGILLLYWLALAAIPYYDNAGNSYSGLLEFGNNLSAWLDSWLFAAPHLYYSSATPFAFDPEGILSTLPAVASGISGMLVGYLLTQSSLNTRNKTIVLLVLGSIGVLLGELWHGYFPINKALWTSSYVLLTSAYACLVLASLIFILDSKKNHLLECSLCGFWC</sequence>
<keyword evidence="1" id="KW-0812">Transmembrane</keyword>
<keyword evidence="1" id="KW-1133">Transmembrane helix</keyword>
<evidence type="ECO:0000313" key="4">
    <source>
        <dbReference type="Proteomes" id="UP000006327"/>
    </source>
</evidence>
<comment type="caution">
    <text evidence="3">The sequence shown here is derived from an EMBL/GenBank/DDBJ whole genome shotgun (WGS) entry which is preliminary data.</text>
</comment>
<dbReference type="PANTHER" id="PTHR31061">
    <property type="entry name" value="LD22376P"/>
    <property type="match status" value="1"/>
</dbReference>
<dbReference type="AlphaFoldDB" id="K6YQM4"/>
<feature type="transmembrane region" description="Helical" evidence="1">
    <location>
        <begin position="230"/>
        <end position="251"/>
    </location>
</feature>
<organism evidence="3 4">
    <name type="scientific">Paraglaciecola arctica BSs20135</name>
    <dbReference type="NCBI Taxonomy" id="493475"/>
    <lineage>
        <taxon>Bacteria</taxon>
        <taxon>Pseudomonadati</taxon>
        <taxon>Pseudomonadota</taxon>
        <taxon>Gammaproteobacteria</taxon>
        <taxon>Alteromonadales</taxon>
        <taxon>Alteromonadaceae</taxon>
        <taxon>Paraglaciecola</taxon>
    </lineage>
</organism>
<keyword evidence="4" id="KW-1185">Reference proteome</keyword>
<evidence type="ECO:0000259" key="2">
    <source>
        <dbReference type="Pfam" id="PF07786"/>
    </source>
</evidence>
<gene>
    <name evidence="3" type="ORF">GARC_1956</name>
</gene>
<dbReference type="GO" id="GO:0015019">
    <property type="term" value="F:heparan-alpha-glucosaminide N-acetyltransferase activity"/>
    <property type="evidence" value="ECO:0007669"/>
    <property type="project" value="UniProtKB-EC"/>
</dbReference>
<dbReference type="RefSeq" id="WP_007619228.1">
    <property type="nucleotide sequence ID" value="NZ_BAEO01000027.1"/>
</dbReference>
<keyword evidence="1" id="KW-0472">Membrane</keyword>
<dbReference type="Proteomes" id="UP000006327">
    <property type="component" value="Unassembled WGS sequence"/>
</dbReference>
<feature type="domain" description="Heparan-alpha-glucosaminide N-acetyltransferase catalytic" evidence="2">
    <location>
        <begin position="22"/>
        <end position="179"/>
    </location>
</feature>
<feature type="transmembrane region" description="Helical" evidence="1">
    <location>
        <begin position="21"/>
        <end position="40"/>
    </location>
</feature>
<dbReference type="PANTHER" id="PTHR31061:SF24">
    <property type="entry name" value="LD22376P"/>
    <property type="match status" value="1"/>
</dbReference>
<keyword evidence="3" id="KW-0012">Acyltransferase</keyword>
<dbReference type="EC" id="2.3.1.78" evidence="3"/>
<feature type="transmembrane region" description="Helical" evidence="1">
    <location>
        <begin position="141"/>
        <end position="159"/>
    </location>
</feature>
<feature type="transmembrane region" description="Helical" evidence="1">
    <location>
        <begin position="263"/>
        <end position="282"/>
    </location>
</feature>
<feature type="transmembrane region" description="Helical" evidence="1">
    <location>
        <begin position="60"/>
        <end position="79"/>
    </location>
</feature>
<name>K6YQM4_9ALTE</name>
<evidence type="ECO:0000256" key="1">
    <source>
        <dbReference type="SAM" id="Phobius"/>
    </source>
</evidence>
<keyword evidence="3" id="KW-0808">Transferase</keyword>